<proteinExistence type="predicted"/>
<organism evidence="5 6">
    <name type="scientific">Jiangella mangrovi</name>
    <dbReference type="NCBI Taxonomy" id="1524084"/>
    <lineage>
        <taxon>Bacteria</taxon>
        <taxon>Bacillati</taxon>
        <taxon>Actinomycetota</taxon>
        <taxon>Actinomycetes</taxon>
        <taxon>Jiangellales</taxon>
        <taxon>Jiangellaceae</taxon>
        <taxon>Jiangella</taxon>
    </lineage>
</organism>
<dbReference type="SUPFAM" id="SSF53756">
    <property type="entry name" value="UDP-Glycosyltransferase/glycogen phosphorylase"/>
    <property type="match status" value="1"/>
</dbReference>
<reference evidence="5 6" key="1">
    <citation type="submission" date="2020-08" db="EMBL/GenBank/DDBJ databases">
        <title>Sequencing the genomes of 1000 actinobacteria strains.</title>
        <authorList>
            <person name="Klenk H.-P."/>
        </authorList>
    </citation>
    <scope>NUCLEOTIDE SEQUENCE [LARGE SCALE GENOMIC DNA]</scope>
    <source>
        <strain evidence="5 6">DSM 102122</strain>
    </source>
</reference>
<evidence type="ECO:0000313" key="6">
    <source>
        <dbReference type="Proteomes" id="UP000542813"/>
    </source>
</evidence>
<dbReference type="EMBL" id="JACHMM010000001">
    <property type="protein sequence ID" value="MBB5788449.1"/>
    <property type="molecule type" value="Genomic_DNA"/>
</dbReference>
<accession>A0A7W9GR21</accession>
<feature type="domain" description="Glycosyltransferase subfamily 4-like N-terminal" evidence="4">
    <location>
        <begin position="339"/>
        <end position="521"/>
    </location>
</feature>
<dbReference type="GO" id="GO:0016757">
    <property type="term" value="F:glycosyltransferase activity"/>
    <property type="evidence" value="ECO:0007669"/>
    <property type="project" value="UniProtKB-KW"/>
</dbReference>
<dbReference type="InterPro" id="IPR028098">
    <property type="entry name" value="Glyco_trans_4-like_N"/>
</dbReference>
<evidence type="ECO:0000256" key="1">
    <source>
        <dbReference type="ARBA" id="ARBA00022676"/>
    </source>
</evidence>
<dbReference type="PANTHER" id="PTHR45947:SF14">
    <property type="entry name" value="SLL1723 PROTEIN"/>
    <property type="match status" value="1"/>
</dbReference>
<evidence type="ECO:0000256" key="2">
    <source>
        <dbReference type="ARBA" id="ARBA00022679"/>
    </source>
</evidence>
<dbReference type="InterPro" id="IPR001296">
    <property type="entry name" value="Glyco_trans_1"/>
</dbReference>
<dbReference type="CDD" id="cd03794">
    <property type="entry name" value="GT4_WbuB-like"/>
    <property type="match status" value="1"/>
</dbReference>
<feature type="domain" description="Glycosyl transferase family 1" evidence="3">
    <location>
        <begin position="544"/>
        <end position="706"/>
    </location>
</feature>
<evidence type="ECO:0000259" key="3">
    <source>
        <dbReference type="Pfam" id="PF00534"/>
    </source>
</evidence>
<keyword evidence="2 5" id="KW-0808">Transferase</keyword>
<dbReference type="RefSeq" id="WP_184823135.1">
    <property type="nucleotide sequence ID" value="NZ_JACHMM010000001.1"/>
</dbReference>
<dbReference type="Pfam" id="PF13579">
    <property type="entry name" value="Glyco_trans_4_4"/>
    <property type="match status" value="1"/>
</dbReference>
<keyword evidence="1" id="KW-0328">Glycosyltransferase</keyword>
<dbReference type="AlphaFoldDB" id="A0A7W9GR21"/>
<dbReference type="Gene3D" id="3.40.50.2000">
    <property type="entry name" value="Glycogen Phosphorylase B"/>
    <property type="match status" value="2"/>
</dbReference>
<dbReference type="InterPro" id="IPR050194">
    <property type="entry name" value="Glycosyltransferase_grp1"/>
</dbReference>
<keyword evidence="6" id="KW-1185">Reference proteome</keyword>
<evidence type="ECO:0000313" key="5">
    <source>
        <dbReference type="EMBL" id="MBB5788449.1"/>
    </source>
</evidence>
<sequence>MSTQFHRRGGVARRLARRVALVVPPTLGPSRWVGFVVRTRLRTAGALVESDPARMLRLVEPVAERASDGGATWRFVAVARQRTGDDTGAFEAVERAIDAGERTVTTLVMRRRLALRLERADDAEESRQLLLDTPPRSVKEFGRAVDALAGADLDLLERYDAMVSALPKLREASRERFDELLDEARLVRAHEAGPHGFKPELARVLATSGRPLRTVIQALVRRRAWHDVAVFVATTPHNSPQIGPRGARAGFPLAEVGKAASLALAAGHATAASIMAAKALVVRPDNAGLRATFDDARDQLTIARKGWTFPAPAEATPYEPAPRAMLAVLSQSPPHSSNGYDARAHGVLTALAEQGWRPHAVTRWGFPYDGWKASDPTTVPDVDHVDGIAYHRLLDDGVRQYPRYPLASYLERFESGVRDLAVQHRASLIQASSSHLAGMAGLTAARRLGLPFVYEMRGLAELTEVSRDPAFEGSDRYRFLSRLETGVALEADRCFVTSEALGHEMARRGVSEDRIVVVPDGVDVDRFRPAERDRALEAELDLAGRTVIGYVGGLVDHEGLDVLLDAVASLKQTRDDVRVIVVGDGPSERTVRAQAERLRLGDIVTFTGRVPQEQVARYLSLIDIAPFPRLPLPAGELIAPIALLESMATGRAVIVSDVAVLAEVVQDGVTGRVSHQGDADDLRGVLEQLLDDPEQRRRLGSAAREWVVRERGRDAIGMAVEAAYTEILAGSATPVH</sequence>
<comment type="caution">
    <text evidence="5">The sequence shown here is derived from an EMBL/GenBank/DDBJ whole genome shotgun (WGS) entry which is preliminary data.</text>
</comment>
<protein>
    <submittedName>
        <fullName evidence="5">Glycosyltransferase involved in cell wall biosynthesis</fullName>
    </submittedName>
</protein>
<evidence type="ECO:0000259" key="4">
    <source>
        <dbReference type="Pfam" id="PF13579"/>
    </source>
</evidence>
<dbReference type="Pfam" id="PF00534">
    <property type="entry name" value="Glycos_transf_1"/>
    <property type="match status" value="1"/>
</dbReference>
<dbReference type="PANTHER" id="PTHR45947">
    <property type="entry name" value="SULFOQUINOVOSYL TRANSFERASE SQD2"/>
    <property type="match status" value="1"/>
</dbReference>
<dbReference type="Proteomes" id="UP000542813">
    <property type="component" value="Unassembled WGS sequence"/>
</dbReference>
<dbReference type="GO" id="GO:1901137">
    <property type="term" value="P:carbohydrate derivative biosynthetic process"/>
    <property type="evidence" value="ECO:0007669"/>
    <property type="project" value="UniProtKB-ARBA"/>
</dbReference>
<name>A0A7W9GR21_9ACTN</name>
<gene>
    <name evidence="5" type="ORF">HD601_003024</name>
</gene>